<name>A0AA46BLQ8_9MICO</name>
<organism evidence="2 3">
    <name type="scientific">Dermatophilus congolensis</name>
    <dbReference type="NCBI Taxonomy" id="1863"/>
    <lineage>
        <taxon>Bacteria</taxon>
        <taxon>Bacillati</taxon>
        <taxon>Actinomycetota</taxon>
        <taxon>Actinomycetes</taxon>
        <taxon>Micrococcales</taxon>
        <taxon>Dermatophilaceae</taxon>
        <taxon>Dermatophilus</taxon>
    </lineage>
</organism>
<comment type="caution">
    <text evidence="2">The sequence shown here is derived from an EMBL/GenBank/DDBJ whole genome shotgun (WGS) entry which is preliminary data.</text>
</comment>
<dbReference type="EMBL" id="UFYA01000001">
    <property type="protein sequence ID" value="STD04984.1"/>
    <property type="molecule type" value="Genomic_DNA"/>
</dbReference>
<evidence type="ECO:0000256" key="1">
    <source>
        <dbReference type="SAM" id="MobiDB-lite"/>
    </source>
</evidence>
<sequence length="33" mass="3555">MCGVVHNPCAAVGERDGDDPSGQADLHEHSYTW</sequence>
<evidence type="ECO:0000313" key="3">
    <source>
        <dbReference type="Proteomes" id="UP000254118"/>
    </source>
</evidence>
<evidence type="ECO:0000313" key="2">
    <source>
        <dbReference type="EMBL" id="STD04984.1"/>
    </source>
</evidence>
<dbReference type="Proteomes" id="UP000254118">
    <property type="component" value="Unassembled WGS sequence"/>
</dbReference>
<reference evidence="2 3" key="1">
    <citation type="submission" date="2018-06" db="EMBL/GenBank/DDBJ databases">
        <authorList>
            <consortium name="Pathogen Informatics"/>
            <person name="Doyle S."/>
        </authorList>
    </citation>
    <scope>NUCLEOTIDE SEQUENCE [LARGE SCALE GENOMIC DNA]</scope>
    <source>
        <strain evidence="2 3">NCTC7915</strain>
    </source>
</reference>
<feature type="region of interest" description="Disordered" evidence="1">
    <location>
        <begin position="11"/>
        <end position="33"/>
    </location>
</feature>
<proteinExistence type="predicted"/>
<dbReference type="AlphaFoldDB" id="A0AA46BLQ8"/>
<protein>
    <submittedName>
        <fullName evidence="2">Uncharacterized protein</fullName>
    </submittedName>
</protein>
<accession>A0AA46BLQ8</accession>
<gene>
    <name evidence="2" type="ORF">NCTC7915_00346</name>
</gene>